<dbReference type="NCBIfam" id="TIGR02436">
    <property type="entry name" value="four helix bundle protein"/>
    <property type="match status" value="1"/>
</dbReference>
<dbReference type="PANTHER" id="PTHR38471:SF2">
    <property type="entry name" value="FOUR HELIX BUNDLE PROTEIN"/>
    <property type="match status" value="1"/>
</dbReference>
<protein>
    <submittedName>
        <fullName evidence="1">S23 ribosomal protein</fullName>
    </submittedName>
</protein>
<accession>D5EP79</accession>
<dbReference type="CDD" id="cd16377">
    <property type="entry name" value="23S_rRNA_IVP_like"/>
    <property type="match status" value="1"/>
</dbReference>
<dbReference type="OrthoDB" id="160990at2"/>
<dbReference type="InterPro" id="IPR012657">
    <property type="entry name" value="23S_rRNA-intervening_sequence"/>
</dbReference>
<reference evidence="1 2" key="1">
    <citation type="journal article" date="2010" name="Stand. Genomic Sci.">
        <title>Complete genome sequence of Coraliomargarita akajimensis type strain (04OKA010-24).</title>
        <authorList>
            <person name="Mavromatis K."/>
            <person name="Abt B."/>
            <person name="Brambilla E."/>
            <person name="Lapidus A."/>
            <person name="Copeland A."/>
            <person name="Deshpande S."/>
            <person name="Nolan M."/>
            <person name="Lucas S."/>
            <person name="Tice H."/>
            <person name="Cheng J.F."/>
            <person name="Han C."/>
            <person name="Detter J.C."/>
            <person name="Woyke T."/>
            <person name="Goodwin L."/>
            <person name="Pitluck S."/>
            <person name="Held B."/>
            <person name="Brettin T."/>
            <person name="Tapia R."/>
            <person name="Ivanova N."/>
            <person name="Mikhailova N."/>
            <person name="Pati A."/>
            <person name="Liolios K."/>
            <person name="Chen A."/>
            <person name="Palaniappan K."/>
            <person name="Land M."/>
            <person name="Hauser L."/>
            <person name="Chang Y.J."/>
            <person name="Jeffries C.D."/>
            <person name="Rohde M."/>
            <person name="Goker M."/>
            <person name="Bristow J."/>
            <person name="Eisen J.A."/>
            <person name="Markowitz V."/>
            <person name="Hugenholtz P."/>
            <person name="Klenk H.P."/>
            <person name="Kyrpides N.C."/>
        </authorList>
    </citation>
    <scope>NUCLEOTIDE SEQUENCE [LARGE SCALE GENOMIC DNA]</scope>
    <source>
        <strain evidence="2">DSM 45221 / IAM 15411 / JCM 23193 / KCTC 12865</strain>
    </source>
</reference>
<keyword evidence="1" id="KW-0687">Ribonucleoprotein</keyword>
<dbReference type="AlphaFoldDB" id="D5EP79"/>
<dbReference type="STRING" id="583355.Caka_2573"/>
<dbReference type="SUPFAM" id="SSF158446">
    <property type="entry name" value="IVS-encoded protein-like"/>
    <property type="match status" value="1"/>
</dbReference>
<dbReference type="InterPro" id="IPR036583">
    <property type="entry name" value="23S_rRNA_IVS_sf"/>
</dbReference>
<name>D5EP79_CORAD</name>
<keyword evidence="1" id="KW-0689">Ribosomal protein</keyword>
<dbReference type="KEGG" id="caa:Caka_2573"/>
<dbReference type="PANTHER" id="PTHR38471">
    <property type="entry name" value="FOUR HELIX BUNDLE PROTEIN"/>
    <property type="match status" value="1"/>
</dbReference>
<dbReference type="Gene3D" id="1.20.1440.60">
    <property type="entry name" value="23S rRNA-intervening sequence"/>
    <property type="match status" value="1"/>
</dbReference>
<dbReference type="HOGENOM" id="CLU_129874_0_4_0"/>
<dbReference type="Pfam" id="PF05635">
    <property type="entry name" value="23S_rRNA_IVP"/>
    <property type="match status" value="1"/>
</dbReference>
<dbReference type="Proteomes" id="UP000000925">
    <property type="component" value="Chromosome"/>
</dbReference>
<organism evidence="1 2">
    <name type="scientific">Coraliomargarita akajimensis (strain DSM 45221 / IAM 15411 / JCM 23193 / KCTC 12865 / 04OKA010-24)</name>
    <dbReference type="NCBI Taxonomy" id="583355"/>
    <lineage>
        <taxon>Bacteria</taxon>
        <taxon>Pseudomonadati</taxon>
        <taxon>Verrucomicrobiota</taxon>
        <taxon>Opitutia</taxon>
        <taxon>Puniceicoccales</taxon>
        <taxon>Coraliomargaritaceae</taxon>
        <taxon>Coraliomargarita</taxon>
    </lineage>
</organism>
<sequence length="120" mass="13608">MQPAKTFQDLIVWQKAHAFVLCVYSLSQTFPKSELYGLTSQLRRAAVSIPANIAEGFRKVGQADKARFMNIAQASLEECRYYLILIKDLRYGDVTEPKGLLEEVSRLLHSYAKRILSPVS</sequence>
<dbReference type="GO" id="GO:0005840">
    <property type="term" value="C:ribosome"/>
    <property type="evidence" value="ECO:0007669"/>
    <property type="project" value="UniProtKB-KW"/>
</dbReference>
<evidence type="ECO:0000313" key="2">
    <source>
        <dbReference type="Proteomes" id="UP000000925"/>
    </source>
</evidence>
<dbReference type="eggNOG" id="COG0399">
    <property type="taxonomic scope" value="Bacteria"/>
</dbReference>
<proteinExistence type="predicted"/>
<keyword evidence="2" id="KW-1185">Reference proteome</keyword>
<dbReference type="EMBL" id="CP001998">
    <property type="protein sequence ID" value="ADE55589.1"/>
    <property type="molecule type" value="Genomic_DNA"/>
</dbReference>
<evidence type="ECO:0000313" key="1">
    <source>
        <dbReference type="EMBL" id="ADE55589.1"/>
    </source>
</evidence>
<gene>
    <name evidence="1" type="ordered locus">Caka_2573</name>
</gene>
<dbReference type="RefSeq" id="WP_013044311.1">
    <property type="nucleotide sequence ID" value="NC_014008.1"/>
</dbReference>